<comment type="caution">
    <text evidence="2">The sequence shown here is derived from an EMBL/GenBank/DDBJ whole genome shotgun (WGS) entry which is preliminary data.</text>
</comment>
<sequence>MLGIIGVPLSWVMKWPLLKGSYVLILVAGVIALFVAVIGFIGTPKTRFEFFTRIRKRNGKVEEIRKEELETLGEAGVSPAIIGVVMVVLGFVLEALMH</sequence>
<dbReference type="EMBL" id="BQXS01010488">
    <property type="protein sequence ID" value="GKT33773.1"/>
    <property type="molecule type" value="Genomic_DNA"/>
</dbReference>
<protein>
    <submittedName>
        <fullName evidence="2">Uncharacterized protein</fullName>
    </submittedName>
</protein>
<organism evidence="2 3">
    <name type="scientific">Aduncisulcus paluster</name>
    <dbReference type="NCBI Taxonomy" id="2918883"/>
    <lineage>
        <taxon>Eukaryota</taxon>
        <taxon>Metamonada</taxon>
        <taxon>Carpediemonas-like organisms</taxon>
        <taxon>Aduncisulcus</taxon>
    </lineage>
</organism>
<accession>A0ABQ5KMM9</accession>
<evidence type="ECO:0000313" key="3">
    <source>
        <dbReference type="Proteomes" id="UP001057375"/>
    </source>
</evidence>
<evidence type="ECO:0000313" key="2">
    <source>
        <dbReference type="EMBL" id="GKT33773.1"/>
    </source>
</evidence>
<evidence type="ECO:0000256" key="1">
    <source>
        <dbReference type="SAM" id="Phobius"/>
    </source>
</evidence>
<feature type="transmembrane region" description="Helical" evidence="1">
    <location>
        <begin position="77"/>
        <end position="97"/>
    </location>
</feature>
<keyword evidence="3" id="KW-1185">Reference proteome</keyword>
<name>A0ABQ5KMM9_9EUKA</name>
<reference evidence="2" key="1">
    <citation type="submission" date="2022-03" db="EMBL/GenBank/DDBJ databases">
        <title>Draft genome sequence of Aduncisulcus paluster, a free-living microaerophilic Fornicata.</title>
        <authorList>
            <person name="Yuyama I."/>
            <person name="Kume K."/>
            <person name="Tamura T."/>
            <person name="Inagaki Y."/>
            <person name="Hashimoto T."/>
        </authorList>
    </citation>
    <scope>NUCLEOTIDE SEQUENCE</scope>
    <source>
        <strain evidence="2">NY0171</strain>
    </source>
</reference>
<keyword evidence="1" id="KW-0472">Membrane</keyword>
<keyword evidence="1" id="KW-0812">Transmembrane</keyword>
<feature type="transmembrane region" description="Helical" evidence="1">
    <location>
        <begin position="21"/>
        <end position="41"/>
    </location>
</feature>
<keyword evidence="1" id="KW-1133">Transmembrane helix</keyword>
<proteinExistence type="predicted"/>
<dbReference type="Proteomes" id="UP001057375">
    <property type="component" value="Unassembled WGS sequence"/>
</dbReference>
<gene>
    <name evidence="2" type="ORF">ADUPG1_007508</name>
</gene>